<name>A0A1W1BD81_9ZZZZ</name>
<gene>
    <name evidence="1" type="ORF">MNB_SM-7-306</name>
</gene>
<dbReference type="InterPro" id="IPR023126">
    <property type="entry name" value="HP0242-like_sf"/>
</dbReference>
<dbReference type="Gene3D" id="1.10.3350.10">
    <property type="entry name" value="HP0242-like domain"/>
    <property type="match status" value="1"/>
</dbReference>
<dbReference type="AlphaFoldDB" id="A0A1W1BD81"/>
<dbReference type="EMBL" id="FPHB01000015">
    <property type="protein sequence ID" value="SFV51388.1"/>
    <property type="molecule type" value="Genomic_DNA"/>
</dbReference>
<protein>
    <recommendedName>
        <fullName evidence="2">DUF2018 domain-containing protein</fullName>
    </recommendedName>
</protein>
<evidence type="ECO:0000313" key="1">
    <source>
        <dbReference type="EMBL" id="SFV51388.1"/>
    </source>
</evidence>
<dbReference type="SUPFAM" id="SSF158752">
    <property type="entry name" value="HP0242-like"/>
    <property type="match status" value="1"/>
</dbReference>
<dbReference type="Pfam" id="PF09442">
    <property type="entry name" value="DUF2018"/>
    <property type="match status" value="1"/>
</dbReference>
<evidence type="ECO:0008006" key="2">
    <source>
        <dbReference type="Google" id="ProtNLM"/>
    </source>
</evidence>
<sequence>MKEHMFAALLEDEGDVFGGTPKSKFMDVVFNANNGIVRQELEKLVYKMAAMEVALERAGVDVDTAIKEIQFEHGAEVEDVAKSIFIEAMGDILSQSE</sequence>
<dbReference type="InterPro" id="IPR018563">
    <property type="entry name" value="DUF2018"/>
</dbReference>
<organism evidence="1">
    <name type="scientific">hydrothermal vent metagenome</name>
    <dbReference type="NCBI Taxonomy" id="652676"/>
    <lineage>
        <taxon>unclassified sequences</taxon>
        <taxon>metagenomes</taxon>
        <taxon>ecological metagenomes</taxon>
    </lineage>
</organism>
<proteinExistence type="predicted"/>
<accession>A0A1W1BD81</accession>
<reference evidence="1" key="1">
    <citation type="submission" date="2016-10" db="EMBL/GenBank/DDBJ databases">
        <authorList>
            <person name="de Groot N.N."/>
        </authorList>
    </citation>
    <scope>NUCLEOTIDE SEQUENCE</scope>
</reference>